<dbReference type="Proteomes" id="UP000193642">
    <property type="component" value="Unassembled WGS sequence"/>
</dbReference>
<keyword evidence="1" id="KW-1133">Transmembrane helix</keyword>
<comment type="caution">
    <text evidence="2">The sequence shown here is derived from an EMBL/GenBank/DDBJ whole genome shotgun (WGS) entry which is preliminary data.</text>
</comment>
<dbReference type="AlphaFoldDB" id="A0A1Y2B0X6"/>
<feature type="transmembrane region" description="Helical" evidence="1">
    <location>
        <begin position="20"/>
        <end position="44"/>
    </location>
</feature>
<evidence type="ECO:0000256" key="1">
    <source>
        <dbReference type="SAM" id="Phobius"/>
    </source>
</evidence>
<name>A0A1Y2B0X6_9FUNG</name>
<dbReference type="EMBL" id="MCGO01000095">
    <property type="protein sequence ID" value="ORY28394.1"/>
    <property type="molecule type" value="Genomic_DNA"/>
</dbReference>
<organism evidence="2 3">
    <name type="scientific">Rhizoclosmatium globosum</name>
    <dbReference type="NCBI Taxonomy" id="329046"/>
    <lineage>
        <taxon>Eukaryota</taxon>
        <taxon>Fungi</taxon>
        <taxon>Fungi incertae sedis</taxon>
        <taxon>Chytridiomycota</taxon>
        <taxon>Chytridiomycota incertae sedis</taxon>
        <taxon>Chytridiomycetes</taxon>
        <taxon>Chytridiales</taxon>
        <taxon>Chytriomycetaceae</taxon>
        <taxon>Rhizoclosmatium</taxon>
    </lineage>
</organism>
<reference evidence="2 3" key="1">
    <citation type="submission" date="2016-07" db="EMBL/GenBank/DDBJ databases">
        <title>Pervasive Adenine N6-methylation of Active Genes in Fungi.</title>
        <authorList>
            <consortium name="DOE Joint Genome Institute"/>
            <person name="Mondo S.J."/>
            <person name="Dannebaum R.O."/>
            <person name="Kuo R.C."/>
            <person name="Labutti K."/>
            <person name="Haridas S."/>
            <person name="Kuo A."/>
            <person name="Salamov A."/>
            <person name="Ahrendt S.R."/>
            <person name="Lipzen A."/>
            <person name="Sullivan W."/>
            <person name="Andreopoulos W.B."/>
            <person name="Clum A."/>
            <person name="Lindquist E."/>
            <person name="Daum C."/>
            <person name="Ramamoorthy G.K."/>
            <person name="Gryganskyi A."/>
            <person name="Culley D."/>
            <person name="Magnuson J.K."/>
            <person name="James T.Y."/>
            <person name="O'Malley M.A."/>
            <person name="Stajich J.E."/>
            <person name="Spatafora J.W."/>
            <person name="Visel A."/>
            <person name="Grigoriev I.V."/>
        </authorList>
    </citation>
    <scope>NUCLEOTIDE SEQUENCE [LARGE SCALE GENOMIC DNA]</scope>
    <source>
        <strain evidence="2 3">JEL800</strain>
    </source>
</reference>
<keyword evidence="1" id="KW-0812">Transmembrane</keyword>
<proteinExistence type="predicted"/>
<keyword evidence="1" id="KW-0472">Membrane</keyword>
<evidence type="ECO:0000313" key="2">
    <source>
        <dbReference type="EMBL" id="ORY28394.1"/>
    </source>
</evidence>
<accession>A0A1Y2B0X6</accession>
<protein>
    <submittedName>
        <fullName evidence="2">Uncharacterized protein</fullName>
    </submittedName>
</protein>
<sequence>MTSEGTTQGTVKVHRPPCSISILLLVVIQTLVVALVVLLVPLLLSVRNTRDSNQLCVDTGRSISESLVQKIQFDANQLAVSAVNSWLTYIEDTITNFNLAVQNNVVDPFSIDSVYGYFRLIVKTPLITHYT</sequence>
<evidence type="ECO:0000313" key="3">
    <source>
        <dbReference type="Proteomes" id="UP000193642"/>
    </source>
</evidence>
<keyword evidence="3" id="KW-1185">Reference proteome</keyword>
<gene>
    <name evidence="2" type="ORF">BCR33DRAFT_596347</name>
</gene>